<dbReference type="Gene3D" id="1.10.260.40">
    <property type="entry name" value="lambda repressor-like DNA-binding domains"/>
    <property type="match status" value="1"/>
</dbReference>
<organism evidence="1 2">
    <name type="scientific">Chitinibacter bivalviorum</name>
    <dbReference type="NCBI Taxonomy" id="2739434"/>
    <lineage>
        <taxon>Bacteria</taxon>
        <taxon>Pseudomonadati</taxon>
        <taxon>Pseudomonadota</taxon>
        <taxon>Betaproteobacteria</taxon>
        <taxon>Neisseriales</taxon>
        <taxon>Chitinibacteraceae</taxon>
        <taxon>Chitinibacter</taxon>
    </lineage>
</organism>
<accession>A0A7H9BI94</accession>
<evidence type="ECO:0000313" key="2">
    <source>
        <dbReference type="Proteomes" id="UP000509597"/>
    </source>
</evidence>
<gene>
    <name evidence="1" type="ORF">HQ393_04995</name>
</gene>
<dbReference type="Proteomes" id="UP000509597">
    <property type="component" value="Chromosome"/>
</dbReference>
<protein>
    <submittedName>
        <fullName evidence="1">Uncharacterized protein</fullName>
    </submittedName>
</protein>
<reference evidence="1 2" key="1">
    <citation type="submission" date="2020-07" db="EMBL/GenBank/DDBJ databases">
        <title>Complete genome sequence of Chitinibacter sp. 2T18.</title>
        <authorList>
            <person name="Bae J.-W."/>
            <person name="Choi J.-W."/>
        </authorList>
    </citation>
    <scope>NUCLEOTIDE SEQUENCE [LARGE SCALE GENOMIC DNA]</scope>
    <source>
        <strain evidence="1 2">2T18</strain>
    </source>
</reference>
<dbReference type="AlphaFoldDB" id="A0A7H9BI94"/>
<dbReference type="EMBL" id="CP058627">
    <property type="protein sequence ID" value="QLG87661.1"/>
    <property type="molecule type" value="Genomic_DNA"/>
</dbReference>
<evidence type="ECO:0000313" key="1">
    <source>
        <dbReference type="EMBL" id="QLG87661.1"/>
    </source>
</evidence>
<proteinExistence type="predicted"/>
<dbReference type="GO" id="GO:0003677">
    <property type="term" value="F:DNA binding"/>
    <property type="evidence" value="ECO:0007669"/>
    <property type="project" value="InterPro"/>
</dbReference>
<dbReference type="KEGG" id="chiz:HQ393_04995"/>
<sequence length="166" mass="18349">MFTQHATLRLTTSRLSRVMSTNMESTFERLFSAAQSKDPSVKGNSDLARLVNELPQTITNWQKRGVPKAKLTDLARSLNVHAEWLASGTGPMKTDAVSEPVYHSAPSETHPPSVDDLLNLLSQRLNETDESTKSSVGQMLLKYSENPDPNSRIANAIKALLDDKDK</sequence>
<name>A0A7H9BI94_9NEIS</name>
<dbReference type="RefSeq" id="WP_179357742.1">
    <property type="nucleotide sequence ID" value="NZ_CP058627.1"/>
</dbReference>
<keyword evidence="2" id="KW-1185">Reference proteome</keyword>
<dbReference type="InterPro" id="IPR010982">
    <property type="entry name" value="Lambda_DNA-bd_dom_sf"/>
</dbReference>